<gene>
    <name evidence="6" type="primary">ywqE</name>
    <name evidence="6" type="ORF">Hgul01_04743</name>
</gene>
<keyword evidence="3" id="KW-0378">Hydrolase</keyword>
<keyword evidence="4" id="KW-0904">Protein phosphatase</keyword>
<evidence type="ECO:0000256" key="2">
    <source>
        <dbReference type="ARBA" id="ARBA00013064"/>
    </source>
</evidence>
<dbReference type="Gene3D" id="3.20.20.140">
    <property type="entry name" value="Metal-dependent hydrolases"/>
    <property type="match status" value="1"/>
</dbReference>
<dbReference type="Pfam" id="PF19567">
    <property type="entry name" value="CpsB_CapC"/>
    <property type="match status" value="1"/>
</dbReference>
<dbReference type="PANTHER" id="PTHR39181">
    <property type="entry name" value="TYROSINE-PROTEIN PHOSPHATASE YWQE"/>
    <property type="match status" value="1"/>
</dbReference>
<keyword evidence="7" id="KW-1185">Reference proteome</keyword>
<organism evidence="6 7">
    <name type="scientific">Herpetosiphon gulosus</name>
    <dbReference type="NCBI Taxonomy" id="1973496"/>
    <lineage>
        <taxon>Bacteria</taxon>
        <taxon>Bacillati</taxon>
        <taxon>Chloroflexota</taxon>
        <taxon>Chloroflexia</taxon>
        <taxon>Herpetosiphonales</taxon>
        <taxon>Herpetosiphonaceae</taxon>
        <taxon>Herpetosiphon</taxon>
    </lineage>
</organism>
<dbReference type="InterPro" id="IPR016667">
    <property type="entry name" value="Caps_polysacc_synth_CpsB/CapC"/>
</dbReference>
<reference evidence="6 7" key="1">
    <citation type="submission" date="2024-02" db="EMBL/GenBank/DDBJ databases">
        <title>Herpetosiphon gulosus NBRC 112829.</title>
        <authorList>
            <person name="Ichikawa N."/>
            <person name="Katano-Makiyama Y."/>
            <person name="Hidaka K."/>
        </authorList>
    </citation>
    <scope>NUCLEOTIDE SEQUENCE [LARGE SCALE GENOMIC DNA]</scope>
    <source>
        <strain evidence="6 7">NBRC 112829</strain>
    </source>
</reference>
<comment type="catalytic activity">
    <reaction evidence="5">
        <text>O-phospho-L-tyrosyl-[protein] + H2O = L-tyrosyl-[protein] + phosphate</text>
        <dbReference type="Rhea" id="RHEA:10684"/>
        <dbReference type="Rhea" id="RHEA-COMP:10136"/>
        <dbReference type="Rhea" id="RHEA-COMP:20101"/>
        <dbReference type="ChEBI" id="CHEBI:15377"/>
        <dbReference type="ChEBI" id="CHEBI:43474"/>
        <dbReference type="ChEBI" id="CHEBI:46858"/>
        <dbReference type="ChEBI" id="CHEBI:61978"/>
        <dbReference type="EC" id="3.1.3.48"/>
    </reaction>
</comment>
<dbReference type="EC" id="3.1.3.48" evidence="2"/>
<dbReference type="InterPro" id="IPR016195">
    <property type="entry name" value="Pol/histidinol_Pase-like"/>
</dbReference>
<accession>A0ABP9X6B1</accession>
<name>A0ABP9X6B1_9CHLR</name>
<evidence type="ECO:0000313" key="6">
    <source>
        <dbReference type="EMBL" id="GAA5530919.1"/>
    </source>
</evidence>
<dbReference type="EMBL" id="BAABRU010000027">
    <property type="protein sequence ID" value="GAA5530919.1"/>
    <property type="molecule type" value="Genomic_DNA"/>
</dbReference>
<evidence type="ECO:0000256" key="1">
    <source>
        <dbReference type="ARBA" id="ARBA00005750"/>
    </source>
</evidence>
<dbReference type="PIRSF" id="PIRSF016557">
    <property type="entry name" value="Caps_synth_CpsB"/>
    <property type="match status" value="1"/>
</dbReference>
<evidence type="ECO:0000256" key="5">
    <source>
        <dbReference type="ARBA" id="ARBA00051722"/>
    </source>
</evidence>
<proteinExistence type="inferred from homology"/>
<evidence type="ECO:0000256" key="3">
    <source>
        <dbReference type="ARBA" id="ARBA00022801"/>
    </source>
</evidence>
<evidence type="ECO:0000313" key="7">
    <source>
        <dbReference type="Proteomes" id="UP001428290"/>
    </source>
</evidence>
<evidence type="ECO:0000256" key="4">
    <source>
        <dbReference type="ARBA" id="ARBA00022912"/>
    </source>
</evidence>
<dbReference type="PANTHER" id="PTHR39181:SF1">
    <property type="entry name" value="TYROSINE-PROTEIN PHOSPHATASE YWQE"/>
    <property type="match status" value="1"/>
</dbReference>
<comment type="caution">
    <text evidence="6">The sequence shown here is derived from an EMBL/GenBank/DDBJ whole genome shotgun (WGS) entry which is preliminary data.</text>
</comment>
<dbReference type="Proteomes" id="UP001428290">
    <property type="component" value="Unassembled WGS sequence"/>
</dbReference>
<protein>
    <recommendedName>
        <fullName evidence="2">protein-tyrosine-phosphatase</fullName>
        <ecNumber evidence="2">3.1.3.48</ecNumber>
    </recommendedName>
</protein>
<sequence>MYDLHCHILPGIDDGPADWSGSLAIARALVAEGVTCVAATPHGPGSSQSRIYLPSRLRDLVVQLREYLQRAKLGLQVVLGTEMVVASDLTERLRQGDLLGYGTSRAVLLETPAHIVIEHLQRSIFDLQLAGHRVILAHPERTRVFQDNPNLLIPLIERGVVVQITAASLVGWHGQRLQDITTQMVYHNLAQIIASDAHAPTGARAPAMREAFQVATQLVGEHRARRMVEELPHLLLSDAQIPLAEPYFIQPQKQRWWRRR</sequence>
<dbReference type="SUPFAM" id="SSF89550">
    <property type="entry name" value="PHP domain-like"/>
    <property type="match status" value="1"/>
</dbReference>
<dbReference type="RefSeq" id="WP_012191719.1">
    <property type="nucleotide sequence ID" value="NZ_BAABRU010000027.1"/>
</dbReference>
<comment type="similarity">
    <text evidence="1">Belongs to the metallo-dependent hydrolases superfamily. CpsB/CapC family.</text>
</comment>